<feature type="region of interest" description="Disordered" evidence="3">
    <location>
        <begin position="120"/>
        <end position="140"/>
    </location>
</feature>
<keyword evidence="1" id="KW-0863">Zinc-finger</keyword>
<evidence type="ECO:0000256" key="3">
    <source>
        <dbReference type="SAM" id="MobiDB-lite"/>
    </source>
</evidence>
<accession>A0A1U8M4Z9</accession>
<organism evidence="5 6">
    <name type="scientific">Gossypium hirsutum</name>
    <name type="common">Upland cotton</name>
    <name type="synonym">Gossypium mexicanum</name>
    <dbReference type="NCBI Taxonomy" id="3635"/>
    <lineage>
        <taxon>Eukaryota</taxon>
        <taxon>Viridiplantae</taxon>
        <taxon>Streptophyta</taxon>
        <taxon>Embryophyta</taxon>
        <taxon>Tracheophyta</taxon>
        <taxon>Spermatophyta</taxon>
        <taxon>Magnoliopsida</taxon>
        <taxon>eudicotyledons</taxon>
        <taxon>Gunneridae</taxon>
        <taxon>Pentapetalae</taxon>
        <taxon>rosids</taxon>
        <taxon>malvids</taxon>
        <taxon>Malvales</taxon>
        <taxon>Malvaceae</taxon>
        <taxon>Malvoideae</taxon>
        <taxon>Gossypium</taxon>
    </lineage>
</organism>
<evidence type="ECO:0000313" key="5">
    <source>
        <dbReference type="Proteomes" id="UP000818029"/>
    </source>
</evidence>
<keyword evidence="1" id="KW-0862">Zinc</keyword>
<dbReference type="GeneID" id="107934026"/>
<feature type="coiled-coil region" evidence="2">
    <location>
        <begin position="69"/>
        <end position="96"/>
    </location>
</feature>
<dbReference type="GO" id="GO:0008270">
    <property type="term" value="F:zinc ion binding"/>
    <property type="evidence" value="ECO:0007669"/>
    <property type="project" value="UniProtKB-KW"/>
</dbReference>
<protein>
    <recommendedName>
        <fullName evidence="4">CCHC-type domain-containing protein</fullName>
    </recommendedName>
</protein>
<gene>
    <name evidence="6" type="primary">LOC107934026</name>
</gene>
<evidence type="ECO:0000256" key="2">
    <source>
        <dbReference type="SAM" id="Coils"/>
    </source>
</evidence>
<name>A0A1U8M4Z9_GOSHI</name>
<dbReference type="PANTHER" id="PTHR34482">
    <property type="entry name" value="DNA DAMAGE-INDUCIBLE PROTEIN 1-LIKE"/>
    <property type="match status" value="1"/>
</dbReference>
<dbReference type="PaxDb" id="3635-A0A1U8M4Z9"/>
<dbReference type="PROSITE" id="PS50158">
    <property type="entry name" value="ZF_CCHC"/>
    <property type="match status" value="1"/>
</dbReference>
<dbReference type="InterPro" id="IPR005162">
    <property type="entry name" value="Retrotrans_gag_dom"/>
</dbReference>
<reference evidence="6" key="2">
    <citation type="submission" date="2025-08" db="UniProtKB">
        <authorList>
            <consortium name="RefSeq"/>
        </authorList>
    </citation>
    <scope>IDENTIFICATION</scope>
</reference>
<dbReference type="RefSeq" id="XP_016721845.1">
    <property type="nucleotide sequence ID" value="XM_016866356.1"/>
</dbReference>
<feature type="domain" description="CCHC-type" evidence="4">
    <location>
        <begin position="149"/>
        <end position="164"/>
    </location>
</feature>
<proteinExistence type="predicted"/>
<keyword evidence="1" id="KW-0479">Metal-binding</keyword>
<reference evidence="5" key="1">
    <citation type="journal article" date="2020" name="Nat. Genet.">
        <title>Genomic diversifications of five Gossypium allopolyploid species and their impact on cotton improvement.</title>
        <authorList>
            <person name="Chen Z.J."/>
            <person name="Sreedasyam A."/>
            <person name="Ando A."/>
            <person name="Song Q."/>
            <person name="De Santiago L.M."/>
            <person name="Hulse-Kemp A.M."/>
            <person name="Ding M."/>
            <person name="Ye W."/>
            <person name="Kirkbride R.C."/>
            <person name="Jenkins J."/>
            <person name="Plott C."/>
            <person name="Lovell J."/>
            <person name="Lin Y.M."/>
            <person name="Vaughn R."/>
            <person name="Liu B."/>
            <person name="Simpson S."/>
            <person name="Scheffler B.E."/>
            <person name="Wen L."/>
            <person name="Saski C.A."/>
            <person name="Grover C.E."/>
            <person name="Hu G."/>
            <person name="Conover J.L."/>
            <person name="Carlson J.W."/>
            <person name="Shu S."/>
            <person name="Boston L.B."/>
            <person name="Williams M."/>
            <person name="Peterson D.G."/>
            <person name="McGee K."/>
            <person name="Jones D.C."/>
            <person name="Wendel J.F."/>
            <person name="Stelly D.M."/>
            <person name="Grimwood J."/>
            <person name="Schmutz J."/>
        </authorList>
    </citation>
    <scope>NUCLEOTIDE SEQUENCE [LARGE SCALE GENOMIC DNA]</scope>
    <source>
        <strain evidence="5">cv. TM-1</strain>
    </source>
</reference>
<feature type="compositionally biased region" description="Basic and acidic residues" evidence="3">
    <location>
        <begin position="198"/>
        <end position="208"/>
    </location>
</feature>
<dbReference type="Pfam" id="PF00098">
    <property type="entry name" value="zf-CCHC"/>
    <property type="match status" value="1"/>
</dbReference>
<evidence type="ECO:0000313" key="6">
    <source>
        <dbReference type="RefSeq" id="XP_016721845.1"/>
    </source>
</evidence>
<evidence type="ECO:0000256" key="1">
    <source>
        <dbReference type="PROSITE-ProRule" id="PRU00047"/>
    </source>
</evidence>
<dbReference type="Pfam" id="PF03732">
    <property type="entry name" value="Retrotrans_gag"/>
    <property type="match status" value="1"/>
</dbReference>
<feature type="compositionally biased region" description="Polar residues" evidence="3">
    <location>
        <begin position="130"/>
        <end position="140"/>
    </location>
</feature>
<dbReference type="InterPro" id="IPR001878">
    <property type="entry name" value="Znf_CCHC"/>
</dbReference>
<dbReference type="Gene3D" id="4.10.60.10">
    <property type="entry name" value="Zinc finger, CCHC-type"/>
    <property type="match status" value="1"/>
</dbReference>
<dbReference type="KEGG" id="ghi:107934026"/>
<dbReference type="SMART" id="SM00343">
    <property type="entry name" value="ZnF_C2HC"/>
    <property type="match status" value="1"/>
</dbReference>
<keyword evidence="2" id="KW-0175">Coiled coil</keyword>
<sequence length="208" mass="23923">MDQKKKEFLELKQGNMTVSKYEWEFVQLSKYAREWVLTEAEMCKCFEEGLNEDIKLLIGILEIREFAVLADRAHKIEELSKEKKQAEKEARIYGKRTMSESQSFVSKKLKKYYDRVTTSTGYSRRDRGSQRSNLRSSSPFVASPKSGVCFGCGSLEHFLRDCPERVEKEIELAPKPSNPVSRGRPPRHLGNVSGSRGTNKDTVIRYEA</sequence>
<dbReference type="AlphaFoldDB" id="A0A1U8M4Z9"/>
<feature type="region of interest" description="Disordered" evidence="3">
    <location>
        <begin position="170"/>
        <end position="208"/>
    </location>
</feature>
<evidence type="ECO:0000259" key="4">
    <source>
        <dbReference type="PROSITE" id="PS50158"/>
    </source>
</evidence>
<dbReference type="PANTHER" id="PTHR34482:SF36">
    <property type="entry name" value="RETROTRANSPOSON GAG DOMAIN-CONTAINING PROTEIN"/>
    <property type="match status" value="1"/>
</dbReference>
<dbReference type="Proteomes" id="UP000818029">
    <property type="component" value="Chromosome A02"/>
</dbReference>
<dbReference type="SUPFAM" id="SSF57756">
    <property type="entry name" value="Retrovirus zinc finger-like domains"/>
    <property type="match status" value="1"/>
</dbReference>
<dbReference type="OrthoDB" id="10449764at2759"/>
<keyword evidence="5" id="KW-1185">Reference proteome</keyword>
<dbReference type="InterPro" id="IPR036875">
    <property type="entry name" value="Znf_CCHC_sf"/>
</dbReference>
<dbReference type="GO" id="GO:0003676">
    <property type="term" value="F:nucleic acid binding"/>
    <property type="evidence" value="ECO:0007669"/>
    <property type="project" value="InterPro"/>
</dbReference>